<sequence length="118" mass="12939">MRRVDPLAASAFSLPMSLMLKERLARVKCEFVNQPVVSLARQPCTPEYGPRAQSASRVCSLMPGRTPNKNRSGLVLGLVGDFDGPGAVIQKHSECTDGSKMHLTMFSHETNAHQRCVE</sequence>
<accession>A0ABD0LFZ9</accession>
<dbReference type="EMBL" id="JACVVK020000052">
    <property type="protein sequence ID" value="KAK7498280.1"/>
    <property type="molecule type" value="Genomic_DNA"/>
</dbReference>
<gene>
    <name evidence="1" type="ORF">BaRGS_00010540</name>
</gene>
<protein>
    <submittedName>
        <fullName evidence="1">Uncharacterized protein</fullName>
    </submittedName>
</protein>
<evidence type="ECO:0000313" key="1">
    <source>
        <dbReference type="EMBL" id="KAK7498280.1"/>
    </source>
</evidence>
<dbReference type="Proteomes" id="UP001519460">
    <property type="component" value="Unassembled WGS sequence"/>
</dbReference>
<name>A0ABD0LFZ9_9CAEN</name>
<reference evidence="1 2" key="1">
    <citation type="journal article" date="2023" name="Sci. Data">
        <title>Genome assembly of the Korean intertidal mud-creeper Batillaria attramentaria.</title>
        <authorList>
            <person name="Patra A.K."/>
            <person name="Ho P.T."/>
            <person name="Jun S."/>
            <person name="Lee S.J."/>
            <person name="Kim Y."/>
            <person name="Won Y.J."/>
        </authorList>
    </citation>
    <scope>NUCLEOTIDE SEQUENCE [LARGE SCALE GENOMIC DNA]</scope>
    <source>
        <strain evidence="1">Wonlab-2016</strain>
    </source>
</reference>
<proteinExistence type="predicted"/>
<evidence type="ECO:0000313" key="2">
    <source>
        <dbReference type="Proteomes" id="UP001519460"/>
    </source>
</evidence>
<dbReference type="AlphaFoldDB" id="A0ABD0LFZ9"/>
<comment type="caution">
    <text evidence="1">The sequence shown here is derived from an EMBL/GenBank/DDBJ whole genome shotgun (WGS) entry which is preliminary data.</text>
</comment>
<organism evidence="1 2">
    <name type="scientific">Batillaria attramentaria</name>
    <dbReference type="NCBI Taxonomy" id="370345"/>
    <lineage>
        <taxon>Eukaryota</taxon>
        <taxon>Metazoa</taxon>
        <taxon>Spiralia</taxon>
        <taxon>Lophotrochozoa</taxon>
        <taxon>Mollusca</taxon>
        <taxon>Gastropoda</taxon>
        <taxon>Caenogastropoda</taxon>
        <taxon>Sorbeoconcha</taxon>
        <taxon>Cerithioidea</taxon>
        <taxon>Batillariidae</taxon>
        <taxon>Batillaria</taxon>
    </lineage>
</organism>
<keyword evidence="2" id="KW-1185">Reference proteome</keyword>